<dbReference type="GO" id="GO:0045944">
    <property type="term" value="P:positive regulation of transcription by RNA polymerase II"/>
    <property type="evidence" value="ECO:0007669"/>
    <property type="project" value="TreeGrafter"/>
</dbReference>
<dbReference type="Proteomes" id="UP000035740">
    <property type="component" value="Unassembled WGS sequence"/>
</dbReference>
<evidence type="ECO:0000313" key="4">
    <source>
        <dbReference type="EMBL" id="KMS65475.1"/>
    </source>
</evidence>
<dbReference type="GO" id="GO:0005634">
    <property type="term" value="C:nucleus"/>
    <property type="evidence" value="ECO:0007669"/>
    <property type="project" value="UniProtKB-SubCell"/>
</dbReference>
<keyword evidence="5" id="KW-1185">Reference proteome</keyword>
<comment type="subcellular location">
    <subcellularLocation>
        <location evidence="1">Nucleus</location>
    </subcellularLocation>
</comment>
<dbReference type="EMBL" id="KQ108039">
    <property type="protein sequence ID" value="KMS65475.1"/>
    <property type="molecule type" value="Genomic_DNA"/>
</dbReference>
<dbReference type="GO" id="GO:0000785">
    <property type="term" value="C:chromatin"/>
    <property type="evidence" value="ECO:0007669"/>
    <property type="project" value="TreeGrafter"/>
</dbReference>
<keyword evidence="3" id="KW-0539">Nucleus</keyword>
<dbReference type="OrthoDB" id="10039914at2759"/>
<comment type="similarity">
    <text evidence="2">Belongs to the akirin family.</text>
</comment>
<organism evidence="4 5">
    <name type="scientific">Beta vulgaris subsp. vulgaris</name>
    <name type="common">Beet</name>
    <dbReference type="NCBI Taxonomy" id="3555"/>
    <lineage>
        <taxon>Eukaryota</taxon>
        <taxon>Viridiplantae</taxon>
        <taxon>Streptophyta</taxon>
        <taxon>Embryophyta</taxon>
        <taxon>Tracheophyta</taxon>
        <taxon>Spermatophyta</taxon>
        <taxon>Magnoliopsida</taxon>
        <taxon>eudicotyledons</taxon>
        <taxon>Gunneridae</taxon>
        <taxon>Pentapetalae</taxon>
        <taxon>Caryophyllales</taxon>
        <taxon>Chenopodiaceae</taxon>
        <taxon>Betoideae</taxon>
        <taxon>Beta</taxon>
    </lineage>
</organism>
<dbReference type="Gramene" id="KMS65475">
    <property type="protein sequence ID" value="KMS65475"/>
    <property type="gene ID" value="BVRB_035620"/>
</dbReference>
<dbReference type="PANTHER" id="PTHR13293">
    <property type="entry name" value="AKIRIN-RELATED"/>
    <property type="match status" value="1"/>
</dbReference>
<evidence type="ECO:0000256" key="3">
    <source>
        <dbReference type="ARBA" id="ARBA00023242"/>
    </source>
</evidence>
<dbReference type="InterPro" id="IPR024132">
    <property type="entry name" value="Akirin"/>
</dbReference>
<name>A0A0J8BIF6_BETVV</name>
<evidence type="ECO:0000313" key="5">
    <source>
        <dbReference type="Proteomes" id="UP000035740"/>
    </source>
</evidence>
<proteinExistence type="inferred from homology"/>
<dbReference type="AlphaFoldDB" id="A0A0J8BIF6"/>
<evidence type="ECO:0000256" key="1">
    <source>
        <dbReference type="ARBA" id="ARBA00004123"/>
    </source>
</evidence>
<gene>
    <name evidence="4" type="ORF">BVRB_035620</name>
</gene>
<protein>
    <submittedName>
        <fullName evidence="4">Uncharacterized protein</fullName>
    </submittedName>
</protein>
<reference evidence="4 5" key="1">
    <citation type="journal article" date="2014" name="Nature">
        <title>The genome of the recently domesticated crop plant sugar beet (Beta vulgaris).</title>
        <authorList>
            <person name="Dohm J.C."/>
            <person name="Minoche A.E."/>
            <person name="Holtgrawe D."/>
            <person name="Capella-Gutierrez S."/>
            <person name="Zakrzewski F."/>
            <person name="Tafer H."/>
            <person name="Rupp O."/>
            <person name="Sorensen T.R."/>
            <person name="Stracke R."/>
            <person name="Reinhardt R."/>
            <person name="Goesmann A."/>
            <person name="Kraft T."/>
            <person name="Schulz B."/>
            <person name="Stadler P.F."/>
            <person name="Schmidt T."/>
            <person name="Gabaldon T."/>
            <person name="Lehrach H."/>
            <person name="Weisshaar B."/>
            <person name="Himmelbauer H."/>
        </authorList>
    </citation>
    <scope>NUCLEOTIDE SEQUENCE [LARGE SCALE GENOMIC DNA]</scope>
    <source>
        <tissue evidence="4">Taproot</tissue>
    </source>
</reference>
<sequence length="53" mass="6344">MIENAVRVASEKIKAEYDVVLHQQLCDQFNTFTRFNQDFISRQFKKNEISYLS</sequence>
<accession>A0A0J8BIF6</accession>
<dbReference type="GO" id="GO:0003712">
    <property type="term" value="F:transcription coregulator activity"/>
    <property type="evidence" value="ECO:0007669"/>
    <property type="project" value="TreeGrafter"/>
</dbReference>
<evidence type="ECO:0000256" key="2">
    <source>
        <dbReference type="ARBA" id="ARBA00005625"/>
    </source>
</evidence>
<dbReference type="PANTHER" id="PTHR13293:SF6">
    <property type="entry name" value="AKIRIN-RELATED"/>
    <property type="match status" value="1"/>
</dbReference>